<keyword evidence="2" id="KW-1185">Reference proteome</keyword>
<dbReference type="Proteomes" id="UP000799754">
    <property type="component" value="Unassembled WGS sequence"/>
</dbReference>
<comment type="caution">
    <text evidence="1">The sequence shown here is derived from an EMBL/GenBank/DDBJ whole genome shotgun (WGS) entry which is preliminary data.</text>
</comment>
<proteinExistence type="predicted"/>
<name>A0ACB6SH96_9PLEO</name>
<sequence length="350" mass="38165">PATITPTAHTAKEAISIARNMVTQASKLADTHEEQTRLLDLLEVFRDFTENNRVNKHGVSVLASQVSNLESVSRSLGSKVKQLQKPTTATTATTATPPEPTQPSPPTRSYATTASNSQPKTTDWQLVGNKKTPAPTPKNSLSTRQLVLLQEHPAPFNSLQLRNAFNQAFVNKGVSSPVVALVTPSAKQNIVLTTTPTFTAKYLLENQDIWQTLTPFKEALPIQPWYNVVVHNIPTSFSTNEQVQQTGSVCIAFATEQEAQRAIRSRLYLLGISVRVEKLHSTPASSQCQKCQRFGHTETKCSNTTACKICAEPHPTTLHKCNTCGAKGKSCVHTVPVCMNCKGAHTADNK</sequence>
<evidence type="ECO:0000313" key="1">
    <source>
        <dbReference type="EMBL" id="KAF2633551.1"/>
    </source>
</evidence>
<evidence type="ECO:0000313" key="2">
    <source>
        <dbReference type="Proteomes" id="UP000799754"/>
    </source>
</evidence>
<gene>
    <name evidence="1" type="ORF">BU25DRAFT_298191</name>
</gene>
<feature type="non-terminal residue" evidence="1">
    <location>
        <position position="350"/>
    </location>
</feature>
<accession>A0ACB6SH96</accession>
<protein>
    <submittedName>
        <fullName evidence="1">Uncharacterized protein</fullName>
    </submittedName>
</protein>
<dbReference type="EMBL" id="MU006701">
    <property type="protein sequence ID" value="KAF2633551.1"/>
    <property type="molecule type" value="Genomic_DNA"/>
</dbReference>
<reference evidence="1" key="1">
    <citation type="journal article" date="2020" name="Stud. Mycol.">
        <title>101 Dothideomycetes genomes: a test case for predicting lifestyles and emergence of pathogens.</title>
        <authorList>
            <person name="Haridas S."/>
            <person name="Albert R."/>
            <person name="Binder M."/>
            <person name="Bloem J."/>
            <person name="Labutti K."/>
            <person name="Salamov A."/>
            <person name="Andreopoulos B."/>
            <person name="Baker S."/>
            <person name="Barry K."/>
            <person name="Bills G."/>
            <person name="Bluhm B."/>
            <person name="Cannon C."/>
            <person name="Castanera R."/>
            <person name="Culley D."/>
            <person name="Daum C."/>
            <person name="Ezra D."/>
            <person name="Gonzalez J."/>
            <person name="Henrissat B."/>
            <person name="Kuo A."/>
            <person name="Liang C."/>
            <person name="Lipzen A."/>
            <person name="Lutzoni F."/>
            <person name="Magnuson J."/>
            <person name="Mondo S."/>
            <person name="Nolan M."/>
            <person name="Ohm R."/>
            <person name="Pangilinan J."/>
            <person name="Park H.-J."/>
            <person name="Ramirez L."/>
            <person name="Alfaro M."/>
            <person name="Sun H."/>
            <person name="Tritt A."/>
            <person name="Yoshinaga Y."/>
            <person name="Zwiers L.-H."/>
            <person name="Turgeon B."/>
            <person name="Goodwin S."/>
            <person name="Spatafora J."/>
            <person name="Crous P."/>
            <person name="Grigoriev I."/>
        </authorList>
    </citation>
    <scope>NUCLEOTIDE SEQUENCE</scope>
    <source>
        <strain evidence="1">CBS 525.71</strain>
    </source>
</reference>
<feature type="non-terminal residue" evidence="1">
    <location>
        <position position="1"/>
    </location>
</feature>
<organism evidence="1 2">
    <name type="scientific">Macroventuria anomochaeta</name>
    <dbReference type="NCBI Taxonomy" id="301207"/>
    <lineage>
        <taxon>Eukaryota</taxon>
        <taxon>Fungi</taxon>
        <taxon>Dikarya</taxon>
        <taxon>Ascomycota</taxon>
        <taxon>Pezizomycotina</taxon>
        <taxon>Dothideomycetes</taxon>
        <taxon>Pleosporomycetidae</taxon>
        <taxon>Pleosporales</taxon>
        <taxon>Pleosporineae</taxon>
        <taxon>Didymellaceae</taxon>
        <taxon>Macroventuria</taxon>
    </lineage>
</organism>